<feature type="domain" description="IF rod" evidence="5">
    <location>
        <begin position="64"/>
        <end position="226"/>
    </location>
</feature>
<dbReference type="PANTHER" id="PTHR23239">
    <property type="entry name" value="INTERMEDIATE FILAMENT"/>
    <property type="match status" value="1"/>
</dbReference>
<dbReference type="Gene3D" id="1.20.5.1160">
    <property type="entry name" value="Vasodilator-stimulated phosphoprotein"/>
    <property type="match status" value="1"/>
</dbReference>
<evidence type="ECO:0000256" key="4">
    <source>
        <dbReference type="SAM" id="MobiDB-lite"/>
    </source>
</evidence>
<dbReference type="Proteomes" id="UP000694680">
    <property type="component" value="Chromosome 8"/>
</dbReference>
<accession>A0A8C5EFH1</accession>
<reference evidence="6" key="2">
    <citation type="submission" date="2025-08" db="UniProtKB">
        <authorList>
            <consortium name="Ensembl"/>
        </authorList>
    </citation>
    <scope>IDENTIFICATION</scope>
</reference>
<keyword evidence="7" id="KW-1185">Reference proteome</keyword>
<reference evidence="6" key="1">
    <citation type="submission" date="2020-06" db="EMBL/GenBank/DDBJ databases">
        <authorList>
            <consortium name="Wellcome Sanger Institute Data Sharing"/>
        </authorList>
    </citation>
    <scope>NUCLEOTIDE SEQUENCE [LARGE SCALE GENOMIC DNA]</scope>
</reference>
<protein>
    <submittedName>
        <fullName evidence="6">Keratin, type 1, gene 19d</fullName>
    </submittedName>
</protein>
<dbReference type="Pfam" id="PF00038">
    <property type="entry name" value="Filament"/>
    <property type="match status" value="1"/>
</dbReference>
<organism evidence="6 7">
    <name type="scientific">Gouania willdenowi</name>
    <name type="common">Blunt-snouted clingfish</name>
    <name type="synonym">Lepadogaster willdenowi</name>
    <dbReference type="NCBI Taxonomy" id="441366"/>
    <lineage>
        <taxon>Eukaryota</taxon>
        <taxon>Metazoa</taxon>
        <taxon>Chordata</taxon>
        <taxon>Craniata</taxon>
        <taxon>Vertebrata</taxon>
        <taxon>Euteleostomi</taxon>
        <taxon>Actinopterygii</taxon>
        <taxon>Neopterygii</taxon>
        <taxon>Teleostei</taxon>
        <taxon>Neoteleostei</taxon>
        <taxon>Acanthomorphata</taxon>
        <taxon>Ovalentaria</taxon>
        <taxon>Blenniimorphae</taxon>
        <taxon>Blenniiformes</taxon>
        <taxon>Gobiesocoidei</taxon>
        <taxon>Gobiesocidae</taxon>
        <taxon>Gobiesocinae</taxon>
        <taxon>Gouania</taxon>
    </lineage>
</organism>
<dbReference type="GO" id="GO:0005882">
    <property type="term" value="C:intermediate filament"/>
    <property type="evidence" value="ECO:0007669"/>
    <property type="project" value="UniProtKB-KW"/>
</dbReference>
<dbReference type="AlphaFoldDB" id="A0A8C5EFH1"/>
<dbReference type="InterPro" id="IPR002957">
    <property type="entry name" value="Keratin_I"/>
</dbReference>
<reference evidence="6" key="3">
    <citation type="submission" date="2025-09" db="UniProtKB">
        <authorList>
            <consortium name="Ensembl"/>
        </authorList>
    </citation>
    <scope>IDENTIFICATION</scope>
</reference>
<name>A0A8C5EFH1_GOUWI</name>
<sequence length="226" mass="24946">MTSYARSVTSYRSSSSSAGGGRLMKSGSVYGGASGSGVRISSDSSSRVNMSYGSSCDESVIGNEKFAMQNLNDRLASYLLKVRALETANADLELKIHQFTESRVGPSSRDWSTFFITISDLQNKIQDSIKINGSIHLSIDNARLAADDFRLKYDLTCLYLTYIGGLRRVLDELTLSRSDLEMQIEGLKEELMFLKKNHEEVRSHWSVTSDTGGCVSEVTWCPPVPI</sequence>
<dbReference type="GO" id="GO:0005198">
    <property type="term" value="F:structural molecule activity"/>
    <property type="evidence" value="ECO:0007669"/>
    <property type="project" value="InterPro"/>
</dbReference>
<keyword evidence="2 3" id="KW-0175">Coiled coil</keyword>
<evidence type="ECO:0000313" key="6">
    <source>
        <dbReference type="Ensembl" id="ENSGWIP00000021055.1"/>
    </source>
</evidence>
<evidence type="ECO:0000256" key="1">
    <source>
        <dbReference type="ARBA" id="ARBA00022754"/>
    </source>
</evidence>
<evidence type="ECO:0000256" key="2">
    <source>
        <dbReference type="ARBA" id="ARBA00023054"/>
    </source>
</evidence>
<dbReference type="SUPFAM" id="SSF64593">
    <property type="entry name" value="Intermediate filament protein, coiled coil region"/>
    <property type="match status" value="1"/>
</dbReference>
<dbReference type="Ensembl" id="ENSGWIT00000023103.1">
    <property type="protein sequence ID" value="ENSGWIP00000021055.1"/>
    <property type="gene ID" value="ENSGWIG00000011382.1"/>
</dbReference>
<dbReference type="PROSITE" id="PS51842">
    <property type="entry name" value="IF_ROD_2"/>
    <property type="match status" value="1"/>
</dbReference>
<feature type="coiled-coil region" evidence="3">
    <location>
        <begin position="68"/>
        <end position="102"/>
    </location>
</feature>
<evidence type="ECO:0000256" key="3">
    <source>
        <dbReference type="SAM" id="Coils"/>
    </source>
</evidence>
<feature type="region of interest" description="Disordered" evidence="4">
    <location>
        <begin position="1"/>
        <end position="20"/>
    </location>
</feature>
<feature type="compositionally biased region" description="Low complexity" evidence="4">
    <location>
        <begin position="1"/>
        <end position="17"/>
    </location>
</feature>
<dbReference type="PANTHER" id="PTHR23239:SF367">
    <property type="entry name" value="KERATIN 15-RELATED"/>
    <property type="match status" value="1"/>
</dbReference>
<proteinExistence type="predicted"/>
<evidence type="ECO:0000259" key="5">
    <source>
        <dbReference type="PROSITE" id="PS51842"/>
    </source>
</evidence>
<keyword evidence="1" id="KW-0403">Intermediate filament</keyword>
<dbReference type="SMART" id="SM01391">
    <property type="entry name" value="Filament"/>
    <property type="match status" value="1"/>
</dbReference>
<dbReference type="InterPro" id="IPR039008">
    <property type="entry name" value="IF_rod_dom"/>
</dbReference>
<evidence type="ECO:0000313" key="7">
    <source>
        <dbReference type="Proteomes" id="UP000694680"/>
    </source>
</evidence>
<feature type="coiled-coil region" evidence="3">
    <location>
        <begin position="170"/>
        <end position="204"/>
    </location>
</feature>